<name>A0A392RBY5_9FABA</name>
<reference evidence="2 3" key="1">
    <citation type="journal article" date="2018" name="Front. Plant Sci.">
        <title>Red Clover (Trifolium pratense) and Zigzag Clover (T. medium) - A Picture of Genomic Similarities and Differences.</title>
        <authorList>
            <person name="Dluhosova J."/>
            <person name="Istvanek J."/>
            <person name="Nedelnik J."/>
            <person name="Repkova J."/>
        </authorList>
    </citation>
    <scope>NUCLEOTIDE SEQUENCE [LARGE SCALE GENOMIC DNA]</scope>
    <source>
        <strain evidence="3">cv. 10/8</strain>
        <tissue evidence="2">Leaf</tissue>
    </source>
</reference>
<protein>
    <recommendedName>
        <fullName evidence="1">Endonuclease/exonuclease/phosphatase domain-containing protein</fullName>
    </recommendedName>
</protein>
<sequence length="106" mass="11770">CSTKYQFIHLQVQLTNGGAWFFTPIYASPNEENRRVLWEDLLAIADTMTEPWLVAGDFNDIACAEEKRGGATVSGDNVSLKDLIEPCVMNCGGCSFRMGVSKYWLG</sequence>
<organism evidence="2 3">
    <name type="scientific">Trifolium medium</name>
    <dbReference type="NCBI Taxonomy" id="97028"/>
    <lineage>
        <taxon>Eukaryota</taxon>
        <taxon>Viridiplantae</taxon>
        <taxon>Streptophyta</taxon>
        <taxon>Embryophyta</taxon>
        <taxon>Tracheophyta</taxon>
        <taxon>Spermatophyta</taxon>
        <taxon>Magnoliopsida</taxon>
        <taxon>eudicotyledons</taxon>
        <taxon>Gunneridae</taxon>
        <taxon>Pentapetalae</taxon>
        <taxon>rosids</taxon>
        <taxon>fabids</taxon>
        <taxon>Fabales</taxon>
        <taxon>Fabaceae</taxon>
        <taxon>Papilionoideae</taxon>
        <taxon>50 kb inversion clade</taxon>
        <taxon>NPAAA clade</taxon>
        <taxon>Hologalegina</taxon>
        <taxon>IRL clade</taxon>
        <taxon>Trifolieae</taxon>
        <taxon>Trifolium</taxon>
    </lineage>
</organism>
<proteinExistence type="predicted"/>
<dbReference type="InterPro" id="IPR005135">
    <property type="entry name" value="Endo/exonuclease/phosphatase"/>
</dbReference>
<evidence type="ECO:0000259" key="1">
    <source>
        <dbReference type="Pfam" id="PF03372"/>
    </source>
</evidence>
<dbReference type="PANTHER" id="PTHR35218:SF9">
    <property type="entry name" value="ENDONUCLEASE_EXONUCLEASE_PHOSPHATASE DOMAIN-CONTAINING PROTEIN"/>
    <property type="match status" value="1"/>
</dbReference>
<dbReference type="GO" id="GO:0003824">
    <property type="term" value="F:catalytic activity"/>
    <property type="evidence" value="ECO:0007669"/>
    <property type="project" value="InterPro"/>
</dbReference>
<dbReference type="PANTHER" id="PTHR35218">
    <property type="entry name" value="RNASE H DOMAIN-CONTAINING PROTEIN"/>
    <property type="match status" value="1"/>
</dbReference>
<keyword evidence="3" id="KW-1185">Reference proteome</keyword>
<feature type="non-terminal residue" evidence="2">
    <location>
        <position position="1"/>
    </location>
</feature>
<dbReference type="Pfam" id="PF03372">
    <property type="entry name" value="Exo_endo_phos"/>
    <property type="match status" value="1"/>
</dbReference>
<feature type="domain" description="Endonuclease/exonuclease/phosphatase" evidence="1">
    <location>
        <begin position="14"/>
        <end position="77"/>
    </location>
</feature>
<dbReference type="Gene3D" id="3.60.10.10">
    <property type="entry name" value="Endonuclease/exonuclease/phosphatase"/>
    <property type="match status" value="1"/>
</dbReference>
<comment type="caution">
    <text evidence="2">The sequence shown here is derived from an EMBL/GenBank/DDBJ whole genome shotgun (WGS) entry which is preliminary data.</text>
</comment>
<dbReference type="AlphaFoldDB" id="A0A392RBY5"/>
<dbReference type="EMBL" id="LXQA010205964">
    <property type="protein sequence ID" value="MCI33632.1"/>
    <property type="molecule type" value="Genomic_DNA"/>
</dbReference>
<dbReference type="Proteomes" id="UP000265520">
    <property type="component" value="Unassembled WGS sequence"/>
</dbReference>
<evidence type="ECO:0000313" key="3">
    <source>
        <dbReference type="Proteomes" id="UP000265520"/>
    </source>
</evidence>
<evidence type="ECO:0000313" key="2">
    <source>
        <dbReference type="EMBL" id="MCI33632.1"/>
    </source>
</evidence>
<dbReference type="InterPro" id="IPR036691">
    <property type="entry name" value="Endo/exonu/phosph_ase_sf"/>
</dbReference>
<accession>A0A392RBY5</accession>
<dbReference type="SUPFAM" id="SSF56219">
    <property type="entry name" value="DNase I-like"/>
    <property type="match status" value="1"/>
</dbReference>